<dbReference type="STRING" id="91928.A0A0D2BFZ6"/>
<keyword evidence="5" id="KW-0326">Glycosidase</keyword>
<dbReference type="RefSeq" id="XP_016238134.1">
    <property type="nucleotide sequence ID" value="XM_016379457.1"/>
</dbReference>
<evidence type="ECO:0000313" key="7">
    <source>
        <dbReference type="Proteomes" id="UP000053328"/>
    </source>
</evidence>
<evidence type="ECO:0000256" key="2">
    <source>
        <dbReference type="ARBA" id="ARBA00005336"/>
    </source>
</evidence>
<dbReference type="Proteomes" id="UP000053328">
    <property type="component" value="Unassembled WGS sequence"/>
</dbReference>
<comment type="catalytic activity">
    <reaction evidence="1">
        <text>Hydrolysis of terminal, non-reducing beta-D-glucosyl residues with release of beta-D-glucose.</text>
        <dbReference type="EC" id="3.2.1.21"/>
    </reaction>
</comment>
<dbReference type="HOGENOM" id="CLU_2073173_0_0_1"/>
<protein>
    <recommendedName>
        <fullName evidence="3">beta-glucosidase</fullName>
        <ecNumber evidence="3">3.2.1.21</ecNumber>
    </recommendedName>
</protein>
<organism evidence="6 7">
    <name type="scientific">Exophiala spinifera</name>
    <dbReference type="NCBI Taxonomy" id="91928"/>
    <lineage>
        <taxon>Eukaryota</taxon>
        <taxon>Fungi</taxon>
        <taxon>Dikarya</taxon>
        <taxon>Ascomycota</taxon>
        <taxon>Pezizomycotina</taxon>
        <taxon>Eurotiomycetes</taxon>
        <taxon>Chaetothyriomycetidae</taxon>
        <taxon>Chaetothyriales</taxon>
        <taxon>Herpotrichiellaceae</taxon>
        <taxon>Exophiala</taxon>
    </lineage>
</organism>
<dbReference type="GeneID" id="27332196"/>
<keyword evidence="4" id="KW-0378">Hydrolase</keyword>
<dbReference type="PANTHER" id="PTHR42715:SF27">
    <property type="entry name" value="BETA-GLUCOSIDASE-RELATED"/>
    <property type="match status" value="1"/>
</dbReference>
<dbReference type="PANTHER" id="PTHR42715">
    <property type="entry name" value="BETA-GLUCOSIDASE"/>
    <property type="match status" value="1"/>
</dbReference>
<dbReference type="GO" id="GO:0008422">
    <property type="term" value="F:beta-glucosidase activity"/>
    <property type="evidence" value="ECO:0007669"/>
    <property type="project" value="UniProtKB-EC"/>
</dbReference>
<keyword evidence="7" id="KW-1185">Reference proteome</keyword>
<gene>
    <name evidence="6" type="ORF">PV08_05113</name>
</gene>
<reference evidence="6 7" key="1">
    <citation type="submission" date="2015-01" db="EMBL/GenBank/DDBJ databases">
        <title>The Genome Sequence of Exophiala spinifera CBS89968.</title>
        <authorList>
            <consortium name="The Broad Institute Genomics Platform"/>
            <person name="Cuomo C."/>
            <person name="de Hoog S."/>
            <person name="Gorbushina A."/>
            <person name="Stielow B."/>
            <person name="Teixiera M."/>
            <person name="Abouelleil A."/>
            <person name="Chapman S.B."/>
            <person name="Priest M."/>
            <person name="Young S.K."/>
            <person name="Wortman J."/>
            <person name="Nusbaum C."/>
            <person name="Birren B."/>
        </authorList>
    </citation>
    <scope>NUCLEOTIDE SEQUENCE [LARGE SCALE GENOMIC DNA]</scope>
    <source>
        <strain evidence="6 7">CBS 89968</strain>
    </source>
</reference>
<dbReference type="EMBL" id="KN847494">
    <property type="protein sequence ID" value="KIW17918.1"/>
    <property type="molecule type" value="Genomic_DNA"/>
</dbReference>
<dbReference type="VEuPathDB" id="FungiDB:PV08_05113"/>
<dbReference type="EC" id="3.2.1.21" evidence="3"/>
<accession>A0A0D2BFZ6</accession>
<sequence length="118" mass="13055">MHPKTNDFWRIFFGKSGLGWAGNEHWFGTFSTSEAIEAALNLEMPGSTRLRGPALIHAANKVKEAMLNNRVRNVLNLIKETLAASIPENAPEIELNRPSDRALMCQAAAEAIVLLKNE</sequence>
<evidence type="ECO:0000256" key="3">
    <source>
        <dbReference type="ARBA" id="ARBA00012744"/>
    </source>
</evidence>
<evidence type="ECO:0000256" key="4">
    <source>
        <dbReference type="ARBA" id="ARBA00022801"/>
    </source>
</evidence>
<evidence type="ECO:0000313" key="6">
    <source>
        <dbReference type="EMBL" id="KIW17918.1"/>
    </source>
</evidence>
<dbReference type="InterPro" id="IPR050288">
    <property type="entry name" value="Cellulose_deg_GH3"/>
</dbReference>
<name>A0A0D2BFZ6_9EURO</name>
<evidence type="ECO:0000256" key="1">
    <source>
        <dbReference type="ARBA" id="ARBA00000448"/>
    </source>
</evidence>
<dbReference type="GO" id="GO:0009251">
    <property type="term" value="P:glucan catabolic process"/>
    <property type="evidence" value="ECO:0007669"/>
    <property type="project" value="TreeGrafter"/>
</dbReference>
<comment type="similarity">
    <text evidence="2">Belongs to the glycosyl hydrolase 3 family.</text>
</comment>
<evidence type="ECO:0000256" key="5">
    <source>
        <dbReference type="ARBA" id="ARBA00023295"/>
    </source>
</evidence>
<proteinExistence type="inferred from homology"/>
<dbReference type="AlphaFoldDB" id="A0A0D2BFZ6"/>
<dbReference type="OrthoDB" id="47059at2759"/>